<comment type="caution">
    <text evidence="1">The sequence shown here is derived from an EMBL/GenBank/DDBJ whole genome shotgun (WGS) entry which is preliminary data.</text>
</comment>
<protein>
    <submittedName>
        <fullName evidence="1">Uncharacterized protein</fullName>
    </submittedName>
</protein>
<evidence type="ECO:0000313" key="2">
    <source>
        <dbReference type="Proteomes" id="UP001221142"/>
    </source>
</evidence>
<keyword evidence="2" id="KW-1185">Reference proteome</keyword>
<name>A0AAD7BPY8_9AGAR</name>
<dbReference type="Proteomes" id="UP001221142">
    <property type="component" value="Unassembled WGS sequence"/>
</dbReference>
<organism evidence="1 2">
    <name type="scientific">Roridomyces roridus</name>
    <dbReference type="NCBI Taxonomy" id="1738132"/>
    <lineage>
        <taxon>Eukaryota</taxon>
        <taxon>Fungi</taxon>
        <taxon>Dikarya</taxon>
        <taxon>Basidiomycota</taxon>
        <taxon>Agaricomycotina</taxon>
        <taxon>Agaricomycetes</taxon>
        <taxon>Agaricomycetidae</taxon>
        <taxon>Agaricales</taxon>
        <taxon>Marasmiineae</taxon>
        <taxon>Mycenaceae</taxon>
        <taxon>Roridomyces</taxon>
    </lineage>
</organism>
<evidence type="ECO:0000313" key="1">
    <source>
        <dbReference type="EMBL" id="KAJ7626820.1"/>
    </source>
</evidence>
<accession>A0AAD7BPY8</accession>
<gene>
    <name evidence="1" type="ORF">FB45DRAFT_1029213</name>
</gene>
<dbReference type="AlphaFoldDB" id="A0AAD7BPY8"/>
<reference evidence="1" key="1">
    <citation type="submission" date="2023-03" db="EMBL/GenBank/DDBJ databases">
        <title>Massive genome expansion in bonnet fungi (Mycena s.s.) driven by repeated elements and novel gene families across ecological guilds.</title>
        <authorList>
            <consortium name="Lawrence Berkeley National Laboratory"/>
            <person name="Harder C.B."/>
            <person name="Miyauchi S."/>
            <person name="Viragh M."/>
            <person name="Kuo A."/>
            <person name="Thoen E."/>
            <person name="Andreopoulos B."/>
            <person name="Lu D."/>
            <person name="Skrede I."/>
            <person name="Drula E."/>
            <person name="Henrissat B."/>
            <person name="Morin E."/>
            <person name="Kohler A."/>
            <person name="Barry K."/>
            <person name="LaButti K."/>
            <person name="Morin E."/>
            <person name="Salamov A."/>
            <person name="Lipzen A."/>
            <person name="Mereny Z."/>
            <person name="Hegedus B."/>
            <person name="Baldrian P."/>
            <person name="Stursova M."/>
            <person name="Weitz H."/>
            <person name="Taylor A."/>
            <person name="Grigoriev I.V."/>
            <person name="Nagy L.G."/>
            <person name="Martin F."/>
            <person name="Kauserud H."/>
        </authorList>
    </citation>
    <scope>NUCLEOTIDE SEQUENCE</scope>
    <source>
        <strain evidence="1">9284</strain>
    </source>
</reference>
<proteinExistence type="predicted"/>
<sequence length="72" mass="8329">MARGENSKEHDNDELIFKEAARLLIEFHAEWPDLAPSIDIDLVHERIAKRPETSSTAREFLETLRSSQELPQ</sequence>
<dbReference type="EMBL" id="JARKIF010000011">
    <property type="protein sequence ID" value="KAJ7626820.1"/>
    <property type="molecule type" value="Genomic_DNA"/>
</dbReference>